<accession>A0A6N7PWE5</accession>
<dbReference type="InterPro" id="IPR037523">
    <property type="entry name" value="VOC_core"/>
</dbReference>
<comment type="caution">
    <text evidence="2">The sequence shown here is derived from an EMBL/GenBank/DDBJ whole genome shotgun (WGS) entry which is preliminary data.</text>
</comment>
<sequence length="257" mass="27509">MTIKSSYAPGQFCWTDLMTTDPAAAKAFYTALFGWSAADMPYNHAGVYTMLRKGEHDVAGLGGQPPEEASRGIPPHWNVYVSVADASAAAEKAASLGATILAPAFDVNDSGRMVILADPLGAVFFLWQPGKHIGATLWGEVGAPSWFELQTTDPERAKAFYTALFGWSTGGDASYTEWIVNGEHVGGMLKIDPSWGPVPPNWGSYFTVENAEDAVTRAKALGAKVYMPPRDIGVTGTIAVLADPQGATFSVYAERRR</sequence>
<dbReference type="CDD" id="cd07247">
    <property type="entry name" value="SgaA_N_like"/>
    <property type="match status" value="2"/>
</dbReference>
<organism evidence="2 3">
    <name type="scientific">Polyangium spumosum</name>
    <dbReference type="NCBI Taxonomy" id="889282"/>
    <lineage>
        <taxon>Bacteria</taxon>
        <taxon>Pseudomonadati</taxon>
        <taxon>Myxococcota</taxon>
        <taxon>Polyangia</taxon>
        <taxon>Polyangiales</taxon>
        <taxon>Polyangiaceae</taxon>
        <taxon>Polyangium</taxon>
    </lineage>
</organism>
<dbReference type="Pfam" id="PF00903">
    <property type="entry name" value="Glyoxalase"/>
    <property type="match status" value="2"/>
</dbReference>
<dbReference type="InterPro" id="IPR004360">
    <property type="entry name" value="Glyas_Fos-R_dOase_dom"/>
</dbReference>
<dbReference type="OrthoDB" id="9792323at2"/>
<dbReference type="PANTHER" id="PTHR33993:SF14">
    <property type="entry name" value="GB|AAF24581.1"/>
    <property type="match status" value="1"/>
</dbReference>
<evidence type="ECO:0000259" key="1">
    <source>
        <dbReference type="PROSITE" id="PS51819"/>
    </source>
</evidence>
<dbReference type="PANTHER" id="PTHR33993">
    <property type="entry name" value="GLYOXALASE-RELATED"/>
    <property type="match status" value="1"/>
</dbReference>
<proteinExistence type="predicted"/>
<dbReference type="RefSeq" id="WP_153823016.1">
    <property type="nucleotide sequence ID" value="NZ_WJIE01000010.1"/>
</dbReference>
<evidence type="ECO:0000313" key="2">
    <source>
        <dbReference type="EMBL" id="MRG96219.1"/>
    </source>
</evidence>
<evidence type="ECO:0000313" key="3">
    <source>
        <dbReference type="Proteomes" id="UP000440224"/>
    </source>
</evidence>
<feature type="domain" description="VOC" evidence="1">
    <location>
        <begin position="143"/>
        <end position="254"/>
    </location>
</feature>
<feature type="domain" description="VOC" evidence="1">
    <location>
        <begin position="11"/>
        <end position="129"/>
    </location>
</feature>
<dbReference type="Gene3D" id="3.10.180.10">
    <property type="entry name" value="2,3-Dihydroxybiphenyl 1,2-Dioxygenase, domain 1"/>
    <property type="match status" value="2"/>
</dbReference>
<dbReference type="InterPro" id="IPR029068">
    <property type="entry name" value="Glyas_Bleomycin-R_OHBP_Dase"/>
</dbReference>
<protein>
    <submittedName>
        <fullName evidence="2">VOC family protein</fullName>
    </submittedName>
</protein>
<keyword evidence="3" id="KW-1185">Reference proteome</keyword>
<name>A0A6N7PWE5_9BACT</name>
<dbReference type="PROSITE" id="PS51819">
    <property type="entry name" value="VOC"/>
    <property type="match status" value="2"/>
</dbReference>
<dbReference type="Proteomes" id="UP000440224">
    <property type="component" value="Unassembled WGS sequence"/>
</dbReference>
<dbReference type="InterPro" id="IPR052164">
    <property type="entry name" value="Anthracycline_SecMetBiosynth"/>
</dbReference>
<dbReference type="SUPFAM" id="SSF54593">
    <property type="entry name" value="Glyoxalase/Bleomycin resistance protein/Dihydroxybiphenyl dioxygenase"/>
    <property type="match status" value="2"/>
</dbReference>
<reference evidence="2 3" key="1">
    <citation type="submission" date="2019-10" db="EMBL/GenBank/DDBJ databases">
        <title>A soil myxobacterium in the family Polyangiaceae.</title>
        <authorList>
            <person name="Li Y."/>
            <person name="Wang J."/>
        </authorList>
    </citation>
    <scope>NUCLEOTIDE SEQUENCE [LARGE SCALE GENOMIC DNA]</scope>
    <source>
        <strain evidence="2 3">DSM 14734</strain>
    </source>
</reference>
<dbReference type="AlphaFoldDB" id="A0A6N7PWE5"/>
<dbReference type="EMBL" id="WJIE01000010">
    <property type="protein sequence ID" value="MRG96219.1"/>
    <property type="molecule type" value="Genomic_DNA"/>
</dbReference>
<gene>
    <name evidence="2" type="ORF">GF068_30490</name>
</gene>